<keyword evidence="2" id="KW-1185">Reference proteome</keyword>
<dbReference type="Proteomes" id="UP000753961">
    <property type="component" value="Unassembled WGS sequence"/>
</dbReference>
<dbReference type="AlphaFoldDB" id="A0A953HKJ4"/>
<dbReference type="RefSeq" id="WP_222578270.1">
    <property type="nucleotide sequence ID" value="NZ_JAHVHU010000002.1"/>
</dbReference>
<accession>A0A953HKJ4</accession>
<sequence>MKKLTPLIFVFLFSTGLIINTHGQSFQKGDLIANAGIGLGSTFAFTGGLGLPLGGGVEYGITDAIGVGGEIGFVSGGGLTAIYVGPKGYYHFNELFNIENDQLDIYAGLSLYYRHFSFSGFSFGIGSGIYPGFHIGGRYYFSENFGVYAELGNSYGWLKAGVCLKF</sequence>
<name>A0A953HKJ4_9BACT</name>
<protein>
    <recommendedName>
        <fullName evidence="3">Outer membrane protein beta-barrel domain-containing protein</fullName>
    </recommendedName>
</protein>
<organism evidence="1 2">
    <name type="scientific">Membranihabitans marinus</name>
    <dbReference type="NCBI Taxonomy" id="1227546"/>
    <lineage>
        <taxon>Bacteria</taxon>
        <taxon>Pseudomonadati</taxon>
        <taxon>Bacteroidota</taxon>
        <taxon>Saprospiria</taxon>
        <taxon>Saprospirales</taxon>
        <taxon>Saprospiraceae</taxon>
        <taxon>Membranihabitans</taxon>
    </lineage>
</organism>
<proteinExistence type="predicted"/>
<comment type="caution">
    <text evidence="1">The sequence shown here is derived from an EMBL/GenBank/DDBJ whole genome shotgun (WGS) entry which is preliminary data.</text>
</comment>
<gene>
    <name evidence="1" type="ORF">KUV50_01285</name>
</gene>
<evidence type="ECO:0000313" key="1">
    <source>
        <dbReference type="EMBL" id="MBY5956749.1"/>
    </source>
</evidence>
<evidence type="ECO:0008006" key="3">
    <source>
        <dbReference type="Google" id="ProtNLM"/>
    </source>
</evidence>
<dbReference type="EMBL" id="JAHVHU010000002">
    <property type="protein sequence ID" value="MBY5956749.1"/>
    <property type="molecule type" value="Genomic_DNA"/>
</dbReference>
<reference evidence="1" key="1">
    <citation type="submission" date="2021-06" db="EMBL/GenBank/DDBJ databases">
        <title>44 bacteria genomes isolated from Dapeng, Shenzhen.</title>
        <authorList>
            <person name="Zheng W."/>
            <person name="Yu S."/>
            <person name="Huang Y."/>
        </authorList>
    </citation>
    <scope>NUCLEOTIDE SEQUENCE</scope>
    <source>
        <strain evidence="1">DP5N28-2</strain>
    </source>
</reference>
<evidence type="ECO:0000313" key="2">
    <source>
        <dbReference type="Proteomes" id="UP000753961"/>
    </source>
</evidence>